<dbReference type="RefSeq" id="WP_209668016.1">
    <property type="nucleotide sequence ID" value="NZ_JAGGMS010000001.1"/>
</dbReference>
<keyword evidence="3" id="KW-1185">Reference proteome</keyword>
<gene>
    <name evidence="2" type="ORF">JOM49_006603</name>
</gene>
<feature type="transmembrane region" description="Helical" evidence="1">
    <location>
        <begin position="152"/>
        <end position="172"/>
    </location>
</feature>
<evidence type="ECO:0000256" key="1">
    <source>
        <dbReference type="SAM" id="Phobius"/>
    </source>
</evidence>
<reference evidence="2 3" key="1">
    <citation type="submission" date="2021-03" db="EMBL/GenBank/DDBJ databases">
        <title>Sequencing the genomes of 1000 actinobacteria strains.</title>
        <authorList>
            <person name="Klenk H.-P."/>
        </authorList>
    </citation>
    <scope>NUCLEOTIDE SEQUENCE [LARGE SCALE GENOMIC DNA]</scope>
    <source>
        <strain evidence="2 3">DSM 45510</strain>
    </source>
</reference>
<name>A0ABS4Q068_9PSEU</name>
<dbReference type="InterPro" id="IPR009339">
    <property type="entry name" value="DUF998"/>
</dbReference>
<feature type="transmembrane region" description="Helical" evidence="1">
    <location>
        <begin position="122"/>
        <end position="143"/>
    </location>
</feature>
<feature type="transmembrane region" description="Helical" evidence="1">
    <location>
        <begin position="192"/>
        <end position="210"/>
    </location>
</feature>
<accession>A0ABS4Q068</accession>
<dbReference type="Proteomes" id="UP000741013">
    <property type="component" value="Unassembled WGS sequence"/>
</dbReference>
<comment type="caution">
    <text evidence="2">The sequence shown here is derived from an EMBL/GenBank/DDBJ whole genome shotgun (WGS) entry which is preliminary data.</text>
</comment>
<feature type="transmembrane region" description="Helical" evidence="1">
    <location>
        <begin position="12"/>
        <end position="33"/>
    </location>
</feature>
<protein>
    <recommendedName>
        <fullName evidence="4">DUF998 domain-containing protein</fullName>
    </recommendedName>
</protein>
<dbReference type="EMBL" id="JAGGMS010000001">
    <property type="protein sequence ID" value="MBP2185077.1"/>
    <property type="molecule type" value="Genomic_DNA"/>
</dbReference>
<evidence type="ECO:0000313" key="2">
    <source>
        <dbReference type="EMBL" id="MBP2185077.1"/>
    </source>
</evidence>
<proteinExistence type="predicted"/>
<dbReference type="Pfam" id="PF06197">
    <property type="entry name" value="DUF998"/>
    <property type="match status" value="1"/>
</dbReference>
<keyword evidence="1" id="KW-0472">Membrane</keyword>
<feature type="transmembrane region" description="Helical" evidence="1">
    <location>
        <begin position="53"/>
        <end position="73"/>
    </location>
</feature>
<sequence length="234" mass="24599">MTPPARTSPADTVAGFAALATGIVLIALLHVLPGTAGISPVRRTISQYALTDSRWIFDLGVVLVAVGSAVLLFALIRRGLLAPVSAAGVFGGLWTASLLLIVAFPKTNWAIGPSLGGAIHRYASVVAFVALPLAVIIGARSVFRHSPTARRIAVFFGITSLMWFGLILVGVLNMLAGGEAWWTFVPLGLVERLMALNEMFALAALGYGALRVQQPIEENMTQVTPEGEPGLVTS</sequence>
<feature type="transmembrane region" description="Helical" evidence="1">
    <location>
        <begin position="80"/>
        <end position="102"/>
    </location>
</feature>
<evidence type="ECO:0000313" key="3">
    <source>
        <dbReference type="Proteomes" id="UP000741013"/>
    </source>
</evidence>
<evidence type="ECO:0008006" key="4">
    <source>
        <dbReference type="Google" id="ProtNLM"/>
    </source>
</evidence>
<keyword evidence="1" id="KW-0812">Transmembrane</keyword>
<keyword evidence="1" id="KW-1133">Transmembrane helix</keyword>
<organism evidence="2 3">
    <name type="scientific">Amycolatopsis magusensis</name>
    <dbReference type="NCBI Taxonomy" id="882444"/>
    <lineage>
        <taxon>Bacteria</taxon>
        <taxon>Bacillati</taxon>
        <taxon>Actinomycetota</taxon>
        <taxon>Actinomycetes</taxon>
        <taxon>Pseudonocardiales</taxon>
        <taxon>Pseudonocardiaceae</taxon>
        <taxon>Amycolatopsis</taxon>
    </lineage>
</organism>